<dbReference type="PANTHER" id="PTHR31650">
    <property type="entry name" value="O-ACYLTRANSFERASE (WSD1-LIKE) FAMILY PROTEIN"/>
    <property type="match status" value="1"/>
</dbReference>
<dbReference type="GO" id="GO:0019432">
    <property type="term" value="P:triglyceride biosynthetic process"/>
    <property type="evidence" value="ECO:0007669"/>
    <property type="project" value="UniProtKB-UniPathway"/>
</dbReference>
<evidence type="ECO:0000256" key="2">
    <source>
        <dbReference type="ARBA" id="ARBA00005189"/>
    </source>
</evidence>
<dbReference type="InterPro" id="IPR009721">
    <property type="entry name" value="O-acyltransferase_WSD1_C"/>
</dbReference>
<feature type="compositionally biased region" description="Polar residues" evidence="8">
    <location>
        <begin position="661"/>
        <end position="671"/>
    </location>
</feature>
<dbReference type="Pfam" id="PF06974">
    <property type="entry name" value="WS_DGAT_C"/>
    <property type="match status" value="1"/>
</dbReference>
<keyword evidence="4 12" id="KW-0012">Acyltransferase</keyword>
<dbReference type="EMBL" id="LNIX01000002">
    <property type="protein sequence ID" value="OXA60873.1"/>
    <property type="molecule type" value="Genomic_DNA"/>
</dbReference>
<comment type="pathway">
    <text evidence="2">Lipid metabolism.</text>
</comment>
<accession>A0A226ETD4</accession>
<comment type="caution">
    <text evidence="12">The sequence shown here is derived from an EMBL/GenBank/DDBJ whole genome shotgun (WGS) entry which is preliminary data.</text>
</comment>
<dbReference type="STRING" id="158441.A0A226ETD4"/>
<dbReference type="OrthoDB" id="619536at2759"/>
<evidence type="ECO:0000259" key="10">
    <source>
        <dbReference type="Pfam" id="PF03007"/>
    </source>
</evidence>
<evidence type="ECO:0000256" key="5">
    <source>
        <dbReference type="ARBA" id="ARBA00024360"/>
    </source>
</evidence>
<evidence type="ECO:0000256" key="1">
    <source>
        <dbReference type="ARBA" id="ARBA00004771"/>
    </source>
</evidence>
<dbReference type="Proteomes" id="UP000198287">
    <property type="component" value="Unassembled WGS sequence"/>
</dbReference>
<dbReference type="AlphaFoldDB" id="A0A226ETD4"/>
<feature type="domain" description="O-acyltransferase WSD1-like N-terminal" evidence="10">
    <location>
        <begin position="473"/>
        <end position="568"/>
    </location>
</feature>
<dbReference type="UniPathway" id="UPA00282"/>
<comment type="pathway">
    <text evidence="1">Glycerolipid metabolism; triacylglycerol biosynthesis.</text>
</comment>
<evidence type="ECO:0000256" key="8">
    <source>
        <dbReference type="SAM" id="MobiDB-lite"/>
    </source>
</evidence>
<evidence type="ECO:0000256" key="3">
    <source>
        <dbReference type="ARBA" id="ARBA00022679"/>
    </source>
</evidence>
<dbReference type="PANTHER" id="PTHR31650:SF1">
    <property type="entry name" value="WAX ESTER SYNTHASE_DIACYLGLYCEROL ACYLTRANSFERASE 4-RELATED"/>
    <property type="match status" value="1"/>
</dbReference>
<evidence type="ECO:0000256" key="6">
    <source>
        <dbReference type="ARBA" id="ARBA00047604"/>
    </source>
</evidence>
<dbReference type="Pfam" id="PF03007">
    <property type="entry name" value="WS_DGAT_cat"/>
    <property type="match status" value="1"/>
</dbReference>
<evidence type="ECO:0000256" key="4">
    <source>
        <dbReference type="ARBA" id="ARBA00023315"/>
    </source>
</evidence>
<evidence type="ECO:0000256" key="7">
    <source>
        <dbReference type="ARBA" id="ARBA00048109"/>
    </source>
</evidence>
<keyword evidence="3 12" id="KW-0808">Transferase</keyword>
<dbReference type="GO" id="GO:0004144">
    <property type="term" value="F:diacylglycerol O-acyltransferase activity"/>
    <property type="evidence" value="ECO:0007669"/>
    <property type="project" value="UniProtKB-EC"/>
</dbReference>
<dbReference type="GO" id="GO:0047196">
    <property type="term" value="F:long-chain-alcohol O-fatty-acyltransferase activity"/>
    <property type="evidence" value="ECO:0007669"/>
    <property type="project" value="UniProtKB-EC"/>
</dbReference>
<organism evidence="12 13">
    <name type="scientific">Folsomia candida</name>
    <name type="common">Springtail</name>
    <dbReference type="NCBI Taxonomy" id="158441"/>
    <lineage>
        <taxon>Eukaryota</taxon>
        <taxon>Metazoa</taxon>
        <taxon>Ecdysozoa</taxon>
        <taxon>Arthropoda</taxon>
        <taxon>Hexapoda</taxon>
        <taxon>Collembola</taxon>
        <taxon>Entomobryomorpha</taxon>
        <taxon>Isotomoidea</taxon>
        <taxon>Isotomidae</taxon>
        <taxon>Proisotominae</taxon>
        <taxon>Folsomia</taxon>
    </lineage>
</organism>
<keyword evidence="9" id="KW-1133">Transmembrane helix</keyword>
<name>A0A226ETD4_FOLCA</name>
<feature type="region of interest" description="Disordered" evidence="8">
    <location>
        <begin position="62"/>
        <end position="122"/>
    </location>
</feature>
<feature type="transmembrane region" description="Helical" evidence="9">
    <location>
        <begin position="356"/>
        <end position="376"/>
    </location>
</feature>
<reference evidence="12 13" key="1">
    <citation type="submission" date="2015-12" db="EMBL/GenBank/DDBJ databases">
        <title>The genome of Folsomia candida.</title>
        <authorList>
            <person name="Faddeeva A."/>
            <person name="Derks M.F."/>
            <person name="Anvar Y."/>
            <person name="Smit S."/>
            <person name="Van Straalen N."/>
            <person name="Roelofs D."/>
        </authorList>
    </citation>
    <scope>NUCLEOTIDE SEQUENCE [LARGE SCALE GENOMIC DNA]</scope>
    <source>
        <strain evidence="12 13">VU population</strain>
        <tissue evidence="12">Whole body</tissue>
    </source>
</reference>
<sequence length="888" mass="97190">MVSGRTQDGEQMTIRRLPAIKSQSSISIPTAYHYYYPPVGGEGFHPSAAISVAAPFEVGGVVSREQQTQQPRRRPLGPGHYQRTLSSSSLLTNKASVSKSRSDYCGVGRGPPSPQNFRERPIVGSGSSSNIVYIDRGLNGLELGGNYGLGGGLPSSSTTSGNNGREFRERRLIRESSQPIIVHVPITAPKATATTLSRATSPPPPQYLSSLAAASSSSATCSSSSPKKKCRPKPPEFLKKLGRRKDPNEDDDNDTNSSETDVEEIKNELKPGVSSTTQRKTITGGDQTALILDEEKNSPKVVVPAHLAKYARNAPLRKVNHPLEENIFSSLIITLVAVGLALIIGIPVLFFTGTLLVVAIVLRYSLFLLHGVYSYLRFICSNRGHLSSTARSTTPPIIFPRDRLAFSNDVRWLGRRGRREAQAILQTLLVFDGSLDLGSLRHLILTRVVHAETPEGELAYPRLMQKVSPFPAGYRWELDVAFDIQNHVIAGPSYIRNEKEIQEYLSLLLTERLSLAKPLWEIRVITNYGVQKDTIAILRVHQCLADGMTLVRILSHSLADQAQMHIPQRPHFAGLSFGFNVIRSLIVGPLTFFMWLLTTFRDANLFSVPLRWGRKSWWPMWRRRRQTANDEESGGGGGGGRKQSPTNCGRRLASDVEESSAAGTNGEQVTNSSSSPLSFPRESKPTPQKKVVAMKNKGSTVTTKKCRRQQQPKKNSGGGPRRASPWNVVWSAPVSVPKVARVKQIMRSSLNDVLLTAAAGSVRSYLQKLGIPCPDDVKVVIPIDLRNDITSPKSSTKLGCKVASVLATIPSGMEGAIPRMWATRHRLDELKASADPVVAYGATTVLMNILPHPLGVALLDNITNKVKEISIVAIYSHLSTKFCLVEVV</sequence>
<keyword evidence="13" id="KW-1185">Reference proteome</keyword>
<evidence type="ECO:0000313" key="12">
    <source>
        <dbReference type="EMBL" id="OXA60873.1"/>
    </source>
</evidence>
<keyword evidence="9" id="KW-0812">Transmembrane</keyword>
<evidence type="ECO:0000313" key="13">
    <source>
        <dbReference type="Proteomes" id="UP000198287"/>
    </source>
</evidence>
<comment type="catalytic activity">
    <reaction evidence="7">
        <text>an acyl-CoA + a 1,2-diacyl-sn-glycerol = a triacyl-sn-glycerol + CoA</text>
        <dbReference type="Rhea" id="RHEA:10868"/>
        <dbReference type="ChEBI" id="CHEBI:17815"/>
        <dbReference type="ChEBI" id="CHEBI:57287"/>
        <dbReference type="ChEBI" id="CHEBI:58342"/>
        <dbReference type="ChEBI" id="CHEBI:64615"/>
        <dbReference type="EC" id="2.3.1.20"/>
    </reaction>
</comment>
<feature type="transmembrane region" description="Helical" evidence="9">
    <location>
        <begin position="327"/>
        <end position="350"/>
    </location>
</feature>
<keyword evidence="9" id="KW-0472">Membrane</keyword>
<proteinExistence type="inferred from homology"/>
<feature type="compositionally biased region" description="Polar residues" evidence="8">
    <location>
        <begin position="83"/>
        <end position="99"/>
    </location>
</feature>
<evidence type="ECO:0000256" key="9">
    <source>
        <dbReference type="SAM" id="Phobius"/>
    </source>
</evidence>
<comment type="similarity">
    <text evidence="5">In the N-terminal section; belongs to the long-chain O-acyltransferase family.</text>
</comment>
<evidence type="ECO:0000259" key="11">
    <source>
        <dbReference type="Pfam" id="PF06974"/>
    </source>
</evidence>
<dbReference type="InterPro" id="IPR045034">
    <property type="entry name" value="O-acyltransferase_WSD1-like"/>
</dbReference>
<gene>
    <name evidence="12" type="ORF">Fcan01_06358</name>
</gene>
<dbReference type="InterPro" id="IPR004255">
    <property type="entry name" value="O-acyltransferase_WSD1_N"/>
</dbReference>
<feature type="domain" description="O-acyltransferase WSD1 C-terminal" evidence="11">
    <location>
        <begin position="799"/>
        <end position="866"/>
    </location>
</feature>
<feature type="transmembrane region" description="Helical" evidence="9">
    <location>
        <begin position="572"/>
        <end position="597"/>
    </location>
</feature>
<feature type="region of interest" description="Disordered" evidence="8">
    <location>
        <begin position="217"/>
        <end position="280"/>
    </location>
</feature>
<feature type="compositionally biased region" description="Basic and acidic residues" evidence="8">
    <location>
        <begin position="233"/>
        <end position="247"/>
    </location>
</feature>
<feature type="region of interest" description="Disordered" evidence="8">
    <location>
        <begin position="628"/>
        <end position="725"/>
    </location>
</feature>
<protein>
    <submittedName>
        <fullName evidence="12">Putative diacylglycerol O-acyltransferase tgs1</fullName>
    </submittedName>
</protein>
<comment type="catalytic activity">
    <reaction evidence="6">
        <text>a long chain fatty alcohol + a fatty acyl-CoA = a long-chain alcohol wax ester + CoA</text>
        <dbReference type="Rhea" id="RHEA:38443"/>
        <dbReference type="ChEBI" id="CHEBI:17135"/>
        <dbReference type="ChEBI" id="CHEBI:57287"/>
        <dbReference type="ChEBI" id="CHEBI:77636"/>
        <dbReference type="ChEBI" id="CHEBI:235323"/>
        <dbReference type="EC" id="2.3.1.75"/>
    </reaction>
</comment>
<dbReference type="GO" id="GO:0005886">
    <property type="term" value="C:plasma membrane"/>
    <property type="evidence" value="ECO:0007669"/>
    <property type="project" value="TreeGrafter"/>
</dbReference>